<dbReference type="Proteomes" id="UP001652442">
    <property type="component" value="Unassembled WGS sequence"/>
</dbReference>
<evidence type="ECO:0000256" key="5">
    <source>
        <dbReference type="ARBA" id="ARBA00023459"/>
    </source>
</evidence>
<evidence type="ECO:0000256" key="3">
    <source>
        <dbReference type="ARBA" id="ARBA00022801"/>
    </source>
</evidence>
<reference evidence="7 8" key="1">
    <citation type="journal article" date="2021" name="ISME Commun">
        <title>Automated analysis of genomic sequences facilitates high-throughput and comprehensive description of bacteria.</title>
        <authorList>
            <person name="Hitch T.C.A."/>
        </authorList>
    </citation>
    <scope>NUCLEOTIDE SEQUENCE [LARGE SCALE GENOMIC DNA]</scope>
    <source>
        <strain evidence="7 8">Sanger_109</strain>
    </source>
</reference>
<sequence>MRFEECESLLSIAPLPLETGVERLSSGGLHIAVMSLLENCTSDMLAHWFGMQPDTDEYRLWHPGAHLYSEWAEIQPGHKDGCVEGTTHKAREMMAGSATEATLMYLDPYELFGDKLTKAKEQGEADVVLYSCCNLGDWDKCIRDPKGRPVGGQYVGVGRDTPYGLVLRNHYWLGDTLELPPEQVTAMFPMEIGLGVMNHDMNEFHILNKVMPSYYLRDHWEELGAPEPFAKSKPWGSKTTPRIFA</sequence>
<keyword evidence="4" id="KW-0862">Zinc</keyword>
<comment type="cofactor">
    <cofactor evidence="1">
        <name>Zn(2+)</name>
        <dbReference type="ChEBI" id="CHEBI:29105"/>
    </cofactor>
</comment>
<comment type="similarity">
    <text evidence="5">Belongs to the DAPG/phloretin hydrolase family.</text>
</comment>
<evidence type="ECO:0000256" key="2">
    <source>
        <dbReference type="ARBA" id="ARBA00022723"/>
    </source>
</evidence>
<evidence type="ECO:0000256" key="1">
    <source>
        <dbReference type="ARBA" id="ARBA00001947"/>
    </source>
</evidence>
<keyword evidence="8" id="KW-1185">Reference proteome</keyword>
<evidence type="ECO:0000259" key="6">
    <source>
        <dbReference type="Pfam" id="PF18089"/>
    </source>
</evidence>
<dbReference type="Pfam" id="PF18089">
    <property type="entry name" value="DAPG_hydrolase"/>
    <property type="match status" value="1"/>
</dbReference>
<dbReference type="EMBL" id="JAOQJQ010000003">
    <property type="protein sequence ID" value="MCU6762308.1"/>
    <property type="molecule type" value="Genomic_DNA"/>
</dbReference>
<comment type="caution">
    <text evidence="7">The sequence shown here is derived from an EMBL/GenBank/DDBJ whole genome shotgun (WGS) entry which is preliminary data.</text>
</comment>
<dbReference type="InterPro" id="IPR041526">
    <property type="entry name" value="DAPG_hydrolase"/>
</dbReference>
<protein>
    <recommendedName>
        <fullName evidence="6">DAPG hydrolase PhiG domain-containing protein</fullName>
    </recommendedName>
</protein>
<evidence type="ECO:0000313" key="8">
    <source>
        <dbReference type="Proteomes" id="UP001652442"/>
    </source>
</evidence>
<keyword evidence="3" id="KW-0378">Hydrolase</keyword>
<feature type="domain" description="DAPG hydrolase PhiG" evidence="6">
    <location>
        <begin position="2"/>
        <end position="215"/>
    </location>
</feature>
<accession>A0ABT2TJB1</accession>
<evidence type="ECO:0000313" key="7">
    <source>
        <dbReference type="EMBL" id="MCU6762308.1"/>
    </source>
</evidence>
<evidence type="ECO:0000256" key="4">
    <source>
        <dbReference type="ARBA" id="ARBA00022833"/>
    </source>
</evidence>
<organism evidence="7 8">
    <name type="scientific">Brotonthovivens ammoniilytica</name>
    <dbReference type="NCBI Taxonomy" id="2981725"/>
    <lineage>
        <taxon>Bacteria</taxon>
        <taxon>Bacillati</taxon>
        <taxon>Bacillota</taxon>
        <taxon>Clostridia</taxon>
        <taxon>Lachnospirales</taxon>
        <taxon>Lachnospiraceae</taxon>
        <taxon>Brotonthovivens</taxon>
    </lineage>
</organism>
<proteinExistence type="inferred from homology"/>
<dbReference type="RefSeq" id="WP_158425023.1">
    <property type="nucleotide sequence ID" value="NZ_JAOQJQ010000003.1"/>
</dbReference>
<name>A0ABT2TJB1_9FIRM</name>
<keyword evidence="2" id="KW-0479">Metal-binding</keyword>
<gene>
    <name evidence="7" type="ORF">OCV88_08160</name>
</gene>